<dbReference type="GO" id="GO:0004252">
    <property type="term" value="F:serine-type endopeptidase activity"/>
    <property type="evidence" value="ECO:0007669"/>
    <property type="project" value="InterPro"/>
</dbReference>
<dbReference type="Proteomes" id="UP000269076">
    <property type="component" value="Chromosome"/>
</dbReference>
<evidence type="ECO:0000313" key="1">
    <source>
        <dbReference type="EMBL" id="AZA60181.1"/>
    </source>
</evidence>
<gene>
    <name evidence="1" type="ORF">EG340_03620</name>
</gene>
<accession>A0A3G6MWI5</accession>
<protein>
    <submittedName>
        <fullName evidence="1">Uncharacterized protein</fullName>
    </submittedName>
</protein>
<name>A0A3G6MWI5_9FLAO</name>
<dbReference type="SUPFAM" id="SSF50494">
    <property type="entry name" value="Trypsin-like serine proteases"/>
    <property type="match status" value="1"/>
</dbReference>
<sequence>MEKFCVRVKCNGHTGSGVLLPGNEAMYVLTAAHCLGDSSPDKQDILIEMQSDYAAPFNPISVKEIKEFNSEHDFALVEIDFNDEENICNHYKIGQGFLVENEIKFCGYQSINVDQYRPFGGKVLSVSNDLGRFKVTMVGESFDQGGESGSFLAKGLSGSGVFIYRHNTPFLIGILNSVITDKAWNDDIDCCSVKHIAEYIKEYVDLSDFENLKKWNENLENKRTEREIESFKQQDSDFFQKLYRKNTVLYPDVKKANAVTVKQIRKFLAMKDNIRIIENDYPILYQKFKRIVQKFVDQVEDDYSRNVDESKEALDKKLELQNQLKNELEILPNFTNIDLSEYQVIEWLGRCTLNFTKND</sequence>
<evidence type="ECO:0000313" key="2">
    <source>
        <dbReference type="Proteomes" id="UP000269076"/>
    </source>
</evidence>
<dbReference type="AlphaFoldDB" id="A0A3G6MWI5"/>
<reference evidence="1 2" key="1">
    <citation type="submission" date="2018-11" db="EMBL/GenBank/DDBJ databases">
        <title>Proposal to divide the Flavobacteriaceae and reorganize its genera based on Amino Acid Identity values calculated from whole genome sequences.</title>
        <authorList>
            <person name="Nicholson A.C."/>
            <person name="Gulvik C.A."/>
            <person name="Whitney A.M."/>
            <person name="Humrighouse B.W."/>
            <person name="Bell M."/>
            <person name="Holmes B."/>
            <person name="Steigerwalt A."/>
            <person name="Villarma A."/>
            <person name="Sheth M."/>
            <person name="Batra D."/>
            <person name="Pryor J."/>
            <person name="Bernardet J.-F."/>
            <person name="Hugo C."/>
            <person name="Kampfer P."/>
            <person name="Newman J."/>
            <person name="Mcquiston J.R."/>
        </authorList>
    </citation>
    <scope>NUCLEOTIDE SEQUENCE [LARGE SCALE GENOMIC DNA]</scope>
    <source>
        <strain evidence="1 2">G0211</strain>
    </source>
</reference>
<dbReference type="InterPro" id="IPR018114">
    <property type="entry name" value="TRYPSIN_HIS"/>
</dbReference>
<dbReference type="GO" id="GO:0006508">
    <property type="term" value="P:proteolysis"/>
    <property type="evidence" value="ECO:0007669"/>
    <property type="project" value="InterPro"/>
</dbReference>
<dbReference type="EMBL" id="CP033928">
    <property type="protein sequence ID" value="AZA60181.1"/>
    <property type="molecule type" value="Genomic_DNA"/>
</dbReference>
<organism evidence="1 2">
    <name type="scientific">Chryseobacterium indoltheticum</name>
    <dbReference type="NCBI Taxonomy" id="254"/>
    <lineage>
        <taxon>Bacteria</taxon>
        <taxon>Pseudomonadati</taxon>
        <taxon>Bacteroidota</taxon>
        <taxon>Flavobacteriia</taxon>
        <taxon>Flavobacteriales</taxon>
        <taxon>Weeksellaceae</taxon>
        <taxon>Chryseobacterium group</taxon>
        <taxon>Chryseobacterium</taxon>
    </lineage>
</organism>
<dbReference type="InterPro" id="IPR009003">
    <property type="entry name" value="Peptidase_S1_PA"/>
</dbReference>
<proteinExistence type="predicted"/>
<dbReference type="InterPro" id="IPR043504">
    <property type="entry name" value="Peptidase_S1_PA_chymotrypsin"/>
</dbReference>
<dbReference type="Gene3D" id="2.40.10.10">
    <property type="entry name" value="Trypsin-like serine proteases"/>
    <property type="match status" value="1"/>
</dbReference>
<dbReference type="RefSeq" id="WP_123885237.1">
    <property type="nucleotide sequence ID" value="NZ_CP033928.1"/>
</dbReference>
<dbReference type="PROSITE" id="PS00134">
    <property type="entry name" value="TRYPSIN_HIS"/>
    <property type="match status" value="1"/>
</dbReference>